<keyword evidence="4 6" id="KW-0456">Lyase</keyword>
<name>W9GM58_9MICO</name>
<accession>W9GM58</accession>
<dbReference type="GO" id="GO:0008675">
    <property type="term" value="F:2-dehydro-3-deoxy-phosphogluconate aldolase activity"/>
    <property type="evidence" value="ECO:0007669"/>
    <property type="project" value="UniProtKB-EC"/>
</dbReference>
<keyword evidence="5" id="KW-0119">Carbohydrate metabolism</keyword>
<evidence type="ECO:0000256" key="4">
    <source>
        <dbReference type="ARBA" id="ARBA00023239"/>
    </source>
</evidence>
<evidence type="ECO:0000313" key="6">
    <source>
        <dbReference type="EMBL" id="EWT04974.1"/>
    </source>
</evidence>
<dbReference type="AlphaFoldDB" id="W9GM58"/>
<sequence>MTGDPQARLEALGPIPAVVPVVTISDGVDAMSLARALCRGGLDVIEVVLRTPAALRAIERIAAEVPEARVGAGTVTSPEQVSAARRVGATFLVLPGSPGRLVDAALDSGLAVLPAASTVTEMMTLAERGFRTLKFFPAEAVGGVRLLSAVGAPLPGLRFCPTGGVSVANARDYLALPNVPFVGGSWVCPGDALRDGDWARVEALAAEAASLSPGT</sequence>
<evidence type="ECO:0000256" key="2">
    <source>
        <dbReference type="ARBA" id="ARBA00006906"/>
    </source>
</evidence>
<reference evidence="7" key="1">
    <citation type="submission" date="2013-08" db="EMBL/GenBank/DDBJ databases">
        <title>Intrasporangium oryzae NRRL B-24470.</title>
        <authorList>
            <person name="Liu H."/>
            <person name="Wang G."/>
        </authorList>
    </citation>
    <scope>NUCLEOTIDE SEQUENCE [LARGE SCALE GENOMIC DNA]</scope>
    <source>
        <strain evidence="7">Q5-1</strain>
    </source>
</reference>
<dbReference type="CDD" id="cd00452">
    <property type="entry name" value="KDPG_aldolase"/>
    <property type="match status" value="1"/>
</dbReference>
<comment type="pathway">
    <text evidence="1">Carbohydrate acid metabolism.</text>
</comment>
<dbReference type="EC" id="4.1.3.16" evidence="6"/>
<dbReference type="SUPFAM" id="SSF51569">
    <property type="entry name" value="Aldolase"/>
    <property type="match status" value="1"/>
</dbReference>
<dbReference type="InterPro" id="IPR031338">
    <property type="entry name" value="KDPG/KHG_AS_2"/>
</dbReference>
<dbReference type="PANTHER" id="PTHR30246">
    <property type="entry name" value="2-KETO-3-DEOXY-6-PHOSPHOGLUCONATE ALDOLASE"/>
    <property type="match status" value="1"/>
</dbReference>
<dbReference type="Gene3D" id="3.20.20.70">
    <property type="entry name" value="Aldolase class I"/>
    <property type="match status" value="1"/>
</dbReference>
<comment type="similarity">
    <text evidence="2">Belongs to the KHG/KDPG aldolase family.</text>
</comment>
<dbReference type="RefSeq" id="WP_051518679.1">
    <property type="nucleotide sequence ID" value="NZ_AWQS01000161.1"/>
</dbReference>
<dbReference type="PROSITE" id="PS00160">
    <property type="entry name" value="ALDOLASE_KDPG_KHG_2"/>
    <property type="match status" value="1"/>
</dbReference>
<comment type="caution">
    <text evidence="6">The sequence shown here is derived from an EMBL/GenBank/DDBJ whole genome shotgun (WGS) entry which is preliminary data.</text>
</comment>
<comment type="subunit">
    <text evidence="3">Homotrimer.</text>
</comment>
<evidence type="ECO:0000256" key="3">
    <source>
        <dbReference type="ARBA" id="ARBA00011233"/>
    </source>
</evidence>
<dbReference type="EC" id="4.1.2.14" evidence="6"/>
<dbReference type="NCBIfam" id="TIGR01182">
    <property type="entry name" value="eda"/>
    <property type="match status" value="1"/>
</dbReference>
<dbReference type="Proteomes" id="UP000019494">
    <property type="component" value="Unassembled WGS sequence"/>
</dbReference>
<evidence type="ECO:0000313" key="7">
    <source>
        <dbReference type="Proteomes" id="UP000019494"/>
    </source>
</evidence>
<evidence type="ECO:0000256" key="1">
    <source>
        <dbReference type="ARBA" id="ARBA00004761"/>
    </source>
</evidence>
<dbReference type="PANTHER" id="PTHR30246:SF1">
    <property type="entry name" value="2-DEHYDRO-3-DEOXY-6-PHOSPHOGALACTONATE ALDOLASE-RELATED"/>
    <property type="match status" value="1"/>
</dbReference>
<dbReference type="InterPro" id="IPR000887">
    <property type="entry name" value="Aldlse_KDPG_KHG"/>
</dbReference>
<dbReference type="GO" id="GO:0008700">
    <property type="term" value="F:(R,S)-4-hydroxy-2-oxoglutarate aldolase activity"/>
    <property type="evidence" value="ECO:0007669"/>
    <property type="project" value="UniProtKB-EC"/>
</dbReference>
<dbReference type="Pfam" id="PF01081">
    <property type="entry name" value="Aldolase"/>
    <property type="match status" value="1"/>
</dbReference>
<organism evidence="6 7">
    <name type="scientific">Intrasporangium chromatireducens Q5-1</name>
    <dbReference type="NCBI Taxonomy" id="584657"/>
    <lineage>
        <taxon>Bacteria</taxon>
        <taxon>Bacillati</taxon>
        <taxon>Actinomycetota</taxon>
        <taxon>Actinomycetes</taxon>
        <taxon>Micrococcales</taxon>
        <taxon>Intrasporangiaceae</taxon>
        <taxon>Intrasporangium</taxon>
    </lineage>
</organism>
<evidence type="ECO:0000256" key="5">
    <source>
        <dbReference type="ARBA" id="ARBA00023277"/>
    </source>
</evidence>
<dbReference type="EMBL" id="AWQS01000161">
    <property type="protein sequence ID" value="EWT04974.1"/>
    <property type="molecule type" value="Genomic_DNA"/>
</dbReference>
<protein>
    <submittedName>
        <fullName evidence="6">Keto-deoxy-phosphogluconate aldolase</fullName>
        <ecNumber evidence="6">4.1.2.14</ecNumber>
        <ecNumber evidence="6">4.1.3.16</ecNumber>
    </submittedName>
</protein>
<dbReference type="PATRIC" id="fig|584657.3.peg.3141"/>
<dbReference type="InterPro" id="IPR013785">
    <property type="entry name" value="Aldolase_TIM"/>
</dbReference>
<gene>
    <name evidence="6" type="ORF">N864_02270</name>
</gene>
<proteinExistence type="inferred from homology"/>
<keyword evidence="7" id="KW-1185">Reference proteome</keyword>